<reference evidence="2 3" key="1">
    <citation type="journal article" date="2016" name="Nat. Commun.">
        <title>Thousands of microbial genomes shed light on interconnected biogeochemical processes in an aquifer system.</title>
        <authorList>
            <person name="Anantharaman K."/>
            <person name="Brown C.T."/>
            <person name="Hug L.A."/>
            <person name="Sharon I."/>
            <person name="Castelle C.J."/>
            <person name="Probst A.J."/>
            <person name="Thomas B.C."/>
            <person name="Singh A."/>
            <person name="Wilkins M.J."/>
            <person name="Karaoz U."/>
            <person name="Brodie E.L."/>
            <person name="Williams K.H."/>
            <person name="Hubbard S.S."/>
            <person name="Banfield J.F."/>
        </authorList>
    </citation>
    <scope>NUCLEOTIDE SEQUENCE [LARGE SCALE GENOMIC DNA]</scope>
</reference>
<accession>A0A1F7HFI8</accession>
<name>A0A1F7HFI8_9BACT</name>
<dbReference type="AlphaFoldDB" id="A0A1F7HFI8"/>
<feature type="region of interest" description="Disordered" evidence="1">
    <location>
        <begin position="135"/>
        <end position="160"/>
    </location>
</feature>
<evidence type="ECO:0000313" key="3">
    <source>
        <dbReference type="Proteomes" id="UP000178098"/>
    </source>
</evidence>
<evidence type="ECO:0000256" key="1">
    <source>
        <dbReference type="SAM" id="MobiDB-lite"/>
    </source>
</evidence>
<protein>
    <recommendedName>
        <fullName evidence="4">Gas vesicle protein</fullName>
    </recommendedName>
</protein>
<proteinExistence type="predicted"/>
<dbReference type="Proteomes" id="UP000178098">
    <property type="component" value="Unassembled WGS sequence"/>
</dbReference>
<gene>
    <name evidence="2" type="ORF">A3D08_02910</name>
</gene>
<organism evidence="2 3">
    <name type="scientific">Candidatus Roizmanbacteria bacterium RIFCSPHIGHO2_02_FULL_43_11</name>
    <dbReference type="NCBI Taxonomy" id="1802043"/>
    <lineage>
        <taxon>Bacteria</taxon>
        <taxon>Candidatus Roizmaniibacteriota</taxon>
    </lineage>
</organism>
<sequence>MARRQSKFGVGMLLGAIAGAVTGLFIAPKAGKEMRAEAIKVYKRLRNEDPKKVAMEVFGDISEESQKVVKRIYQDLSVEIADLRDKYDTIDKGKYEAVVKKVITDTREKGNIPETALKKLGAYLQKDVKKIVARPKKNVRKTVNKPVSKVKKSPPRTKIT</sequence>
<dbReference type="EMBL" id="MFZT01000039">
    <property type="protein sequence ID" value="OGK29774.1"/>
    <property type="molecule type" value="Genomic_DNA"/>
</dbReference>
<evidence type="ECO:0008006" key="4">
    <source>
        <dbReference type="Google" id="ProtNLM"/>
    </source>
</evidence>
<comment type="caution">
    <text evidence="2">The sequence shown here is derived from an EMBL/GenBank/DDBJ whole genome shotgun (WGS) entry which is preliminary data.</text>
</comment>
<evidence type="ECO:0000313" key="2">
    <source>
        <dbReference type="EMBL" id="OGK29774.1"/>
    </source>
</evidence>